<feature type="transmembrane region" description="Helical" evidence="2">
    <location>
        <begin position="77"/>
        <end position="96"/>
    </location>
</feature>
<sequence>MDYGANQRQGKSYFQRPLRVIFSLAARNENHIVLWAARIIVTALPELHMPETKPTKTKSTPKRARKAPVPRTSKRRAYAEIAVSLVFLAMTSVTVVKLAEHRSWLGDTLDVSTRHGLVATVAFSILALAVLSLDWLQPNQQRAEIARTVGLRCLIALSPAVLWTFGANDMLPMLQPVLNALTKGAVS</sequence>
<reference evidence="3" key="1">
    <citation type="submission" date="2021-02" db="EMBL/GenBank/DDBJ databases">
        <title>Skermanella TT6 skin isolate.</title>
        <authorList>
            <person name="Lee K."/>
            <person name="Ganzorig M."/>
        </authorList>
    </citation>
    <scope>NUCLEOTIDE SEQUENCE</scope>
    <source>
        <strain evidence="3">TT6</strain>
    </source>
</reference>
<feature type="region of interest" description="Disordered" evidence="1">
    <location>
        <begin position="50"/>
        <end position="70"/>
    </location>
</feature>
<dbReference type="Proteomes" id="UP000595197">
    <property type="component" value="Plasmid pTT6-1"/>
</dbReference>
<keyword evidence="2" id="KW-0812">Transmembrane</keyword>
<protein>
    <submittedName>
        <fullName evidence="3">Uncharacterized protein</fullName>
    </submittedName>
</protein>
<gene>
    <name evidence="3" type="ORF">IGS68_29435</name>
</gene>
<evidence type="ECO:0000256" key="2">
    <source>
        <dbReference type="SAM" id="Phobius"/>
    </source>
</evidence>
<feature type="transmembrane region" description="Helical" evidence="2">
    <location>
        <begin position="148"/>
        <end position="166"/>
    </location>
</feature>
<evidence type="ECO:0000256" key="1">
    <source>
        <dbReference type="SAM" id="MobiDB-lite"/>
    </source>
</evidence>
<keyword evidence="3" id="KW-0614">Plasmid</keyword>
<proteinExistence type="predicted"/>
<keyword evidence="4" id="KW-1185">Reference proteome</keyword>
<dbReference type="RefSeq" id="WP_201082716.1">
    <property type="nucleotide sequence ID" value="NZ_CP067421.1"/>
</dbReference>
<geneLocation type="plasmid" evidence="3 4">
    <name>pTT6-1</name>
</geneLocation>
<evidence type="ECO:0000313" key="4">
    <source>
        <dbReference type="Proteomes" id="UP000595197"/>
    </source>
</evidence>
<keyword evidence="2" id="KW-1133">Transmembrane helix</keyword>
<dbReference type="EMBL" id="CP067421">
    <property type="protein sequence ID" value="QQP93246.1"/>
    <property type="molecule type" value="Genomic_DNA"/>
</dbReference>
<keyword evidence="2" id="KW-0472">Membrane</keyword>
<name>A0ABX7BHK3_9PROT</name>
<feature type="compositionally biased region" description="Basic residues" evidence="1">
    <location>
        <begin position="55"/>
        <end position="70"/>
    </location>
</feature>
<accession>A0ABX7BHK3</accession>
<evidence type="ECO:0000313" key="3">
    <source>
        <dbReference type="EMBL" id="QQP93246.1"/>
    </source>
</evidence>
<feature type="transmembrane region" description="Helical" evidence="2">
    <location>
        <begin position="116"/>
        <end position="136"/>
    </location>
</feature>
<organism evidence="3 4">
    <name type="scientific">Skermanella cutis</name>
    <dbReference type="NCBI Taxonomy" id="2775420"/>
    <lineage>
        <taxon>Bacteria</taxon>
        <taxon>Pseudomonadati</taxon>
        <taxon>Pseudomonadota</taxon>
        <taxon>Alphaproteobacteria</taxon>
        <taxon>Rhodospirillales</taxon>
        <taxon>Azospirillaceae</taxon>
        <taxon>Skermanella</taxon>
    </lineage>
</organism>